<dbReference type="CDD" id="cd16031">
    <property type="entry name" value="G6S_like"/>
    <property type="match status" value="1"/>
</dbReference>
<sequence>MEKYTSIIAGLLLFLGLTGCGQNSDEQETSDRPNIVFIMSDDHAYQAISAYDNTLIETPNIDRIAKMGMLFTNATVTNSICAPSRATILTGKHSHINGKVDNHFPFDTTNVTFPQIFQEAGYQTAMFGKLHFGNSPKGFDQFKILPGQGKYYNPNFITRNEGNIRVEGYVTDIITDMTLNWLENERKKDDPFLLFYLHKAPHREWLPAGRHVEEFTKRSFPEPPTLFDDYSGRGRAAHEAEMNLLTDMHWAGDSKIPPAVMDELGIAPNSSWDKAAFDGEVGRMNPEQRAVWDASYNPMIEDFKKAYPNMTDTDKMKWRYQRYMQDYLGTIKAVDENVGRVLDYLEANGLMENTIIVYTSDQGFYLGEHGWFDKRFVYDESFKTPLLVAWPGKVAPGSTTNEMVQNLDFAQTFLAAAGIEAPKDMQGESLLPLLTGEGEWIRDAVYYHYYEYPSVHMVKRHYAIVTKEYKLVHYYFDADEWELIDRINDPMELKNVYDDPAYVEIQAELHEKLEGLREKYGDNSEISQKYLEEYLDFLQKNDSYAGGKNTELLDKIFDGRELSNE</sequence>
<dbReference type="PANTHER" id="PTHR43108">
    <property type="entry name" value="N-ACETYLGLUCOSAMINE-6-SULFATASE FAMILY MEMBER"/>
    <property type="match status" value="1"/>
</dbReference>
<proteinExistence type="inferred from homology"/>
<evidence type="ECO:0000313" key="4">
    <source>
        <dbReference type="EMBL" id="AKP52331.1"/>
    </source>
</evidence>
<dbReference type="SUPFAM" id="SSF53649">
    <property type="entry name" value="Alkaline phosphatase-like"/>
    <property type="match status" value="1"/>
</dbReference>
<dbReference type="OrthoDB" id="9789742at2"/>
<dbReference type="PANTHER" id="PTHR43108:SF6">
    <property type="entry name" value="N-SULPHOGLUCOSAMINE SULPHOHYDROLASE"/>
    <property type="match status" value="1"/>
</dbReference>
<dbReference type="Gene3D" id="3.40.720.10">
    <property type="entry name" value="Alkaline Phosphatase, subunit A"/>
    <property type="match status" value="2"/>
</dbReference>
<dbReference type="RefSeq" id="WP_048642562.1">
    <property type="nucleotide sequence ID" value="NZ_CP012040.1"/>
</dbReference>
<dbReference type="Proteomes" id="UP000036520">
    <property type="component" value="Chromosome"/>
</dbReference>
<dbReference type="EMBL" id="CP012040">
    <property type="protein sequence ID" value="AKP52331.1"/>
    <property type="molecule type" value="Genomic_DNA"/>
</dbReference>
<evidence type="ECO:0000256" key="1">
    <source>
        <dbReference type="ARBA" id="ARBA00008779"/>
    </source>
</evidence>
<evidence type="ECO:0000256" key="2">
    <source>
        <dbReference type="ARBA" id="ARBA00022801"/>
    </source>
</evidence>
<dbReference type="PROSITE" id="PS51257">
    <property type="entry name" value="PROKAR_LIPOPROTEIN"/>
    <property type="match status" value="1"/>
</dbReference>
<evidence type="ECO:0000259" key="3">
    <source>
        <dbReference type="Pfam" id="PF16347"/>
    </source>
</evidence>
<evidence type="ECO:0000313" key="5">
    <source>
        <dbReference type="Proteomes" id="UP000036520"/>
    </source>
</evidence>
<dbReference type="InterPro" id="IPR017850">
    <property type="entry name" value="Alkaline_phosphatase_core_sf"/>
</dbReference>
<organism evidence="4 5">
    <name type="scientific">Cyclobacterium amurskyense</name>
    <dbReference type="NCBI Taxonomy" id="320787"/>
    <lineage>
        <taxon>Bacteria</taxon>
        <taxon>Pseudomonadati</taxon>
        <taxon>Bacteroidota</taxon>
        <taxon>Cytophagia</taxon>
        <taxon>Cytophagales</taxon>
        <taxon>Cyclobacteriaceae</taxon>
        <taxon>Cyclobacterium</taxon>
    </lineage>
</organism>
<keyword evidence="2" id="KW-0378">Hydrolase</keyword>
<protein>
    <submittedName>
        <fullName evidence="4">Arylsulfatase</fullName>
    </submittedName>
</protein>
<dbReference type="KEGG" id="camu:CA2015_2925"/>
<dbReference type="PATRIC" id="fig|320787.5.peg.3197"/>
<keyword evidence="5" id="KW-1185">Reference proteome</keyword>
<accession>A0A0H4PD08</accession>
<dbReference type="Pfam" id="PF16347">
    <property type="entry name" value="SGSH_C"/>
    <property type="match status" value="1"/>
</dbReference>
<dbReference type="AlphaFoldDB" id="A0A0H4PD08"/>
<reference evidence="4 5" key="1">
    <citation type="submission" date="2015-07" db="EMBL/GenBank/DDBJ databases">
        <authorList>
            <person name="Kim K.M."/>
        </authorList>
    </citation>
    <scope>NUCLEOTIDE SEQUENCE [LARGE SCALE GENOMIC DNA]</scope>
    <source>
        <strain evidence="4 5">KCTC 12363</strain>
    </source>
</reference>
<dbReference type="PROSITE" id="PS00523">
    <property type="entry name" value="SULFATASE_1"/>
    <property type="match status" value="1"/>
</dbReference>
<name>A0A0H4PD08_9BACT</name>
<feature type="domain" description="N-sulphoglucosamine sulphohydrolase C-terminal" evidence="3">
    <location>
        <begin position="367"/>
        <end position="518"/>
    </location>
</feature>
<gene>
    <name evidence="4" type="ORF">CA2015_2925</name>
</gene>
<dbReference type="InterPro" id="IPR032506">
    <property type="entry name" value="SGSH_C"/>
</dbReference>
<dbReference type="InterPro" id="IPR024607">
    <property type="entry name" value="Sulfatase_CS"/>
</dbReference>
<comment type="similarity">
    <text evidence="1">Belongs to the sulfatase family.</text>
</comment>
<dbReference type="GO" id="GO:0016787">
    <property type="term" value="F:hydrolase activity"/>
    <property type="evidence" value="ECO:0007669"/>
    <property type="project" value="UniProtKB-KW"/>
</dbReference>